<keyword evidence="2 7" id="KW-0813">Transport</keyword>
<dbReference type="Proteomes" id="UP001197247">
    <property type="component" value="Unassembled WGS sequence"/>
</dbReference>
<evidence type="ECO:0000259" key="8">
    <source>
        <dbReference type="PROSITE" id="PS50928"/>
    </source>
</evidence>
<dbReference type="PROSITE" id="PS50928">
    <property type="entry name" value="ABC_TM1"/>
    <property type="match status" value="1"/>
</dbReference>
<dbReference type="InterPro" id="IPR000515">
    <property type="entry name" value="MetI-like"/>
</dbReference>
<comment type="subcellular location">
    <subcellularLocation>
        <location evidence="1 7">Cell membrane</location>
        <topology evidence="1 7">Multi-pass membrane protein</topology>
    </subcellularLocation>
</comment>
<evidence type="ECO:0000256" key="7">
    <source>
        <dbReference type="RuleBase" id="RU363032"/>
    </source>
</evidence>
<comment type="caution">
    <text evidence="9">The sequence shown here is derived from an EMBL/GenBank/DDBJ whole genome shotgun (WGS) entry which is preliminary data.</text>
</comment>
<dbReference type="Pfam" id="PF00528">
    <property type="entry name" value="BPD_transp_1"/>
    <property type="match status" value="2"/>
</dbReference>
<evidence type="ECO:0000313" key="10">
    <source>
        <dbReference type="Proteomes" id="UP001197247"/>
    </source>
</evidence>
<dbReference type="Gene3D" id="1.10.3720.10">
    <property type="entry name" value="MetI-like"/>
    <property type="match status" value="1"/>
</dbReference>
<dbReference type="InterPro" id="IPR050366">
    <property type="entry name" value="BP-dependent_transpt_permease"/>
</dbReference>
<keyword evidence="10" id="KW-1185">Reference proteome</keyword>
<feature type="transmembrane region" description="Helical" evidence="7">
    <location>
        <begin position="243"/>
        <end position="265"/>
    </location>
</feature>
<evidence type="ECO:0000256" key="6">
    <source>
        <dbReference type="ARBA" id="ARBA00023136"/>
    </source>
</evidence>
<evidence type="ECO:0000256" key="3">
    <source>
        <dbReference type="ARBA" id="ARBA00022475"/>
    </source>
</evidence>
<evidence type="ECO:0000256" key="1">
    <source>
        <dbReference type="ARBA" id="ARBA00004651"/>
    </source>
</evidence>
<feature type="transmembrane region" description="Helical" evidence="7">
    <location>
        <begin position="105"/>
        <end position="127"/>
    </location>
</feature>
<feature type="transmembrane region" description="Helical" evidence="7">
    <location>
        <begin position="573"/>
        <end position="591"/>
    </location>
</feature>
<dbReference type="InterPro" id="IPR035906">
    <property type="entry name" value="MetI-like_sf"/>
</dbReference>
<evidence type="ECO:0000256" key="4">
    <source>
        <dbReference type="ARBA" id="ARBA00022692"/>
    </source>
</evidence>
<reference evidence="9 10" key="1">
    <citation type="submission" date="2021-05" db="EMBL/GenBank/DDBJ databases">
        <title>Kineosporia and Streptomyces sp. nov. two new marine actinobacteria isolated from Coral.</title>
        <authorList>
            <person name="Buangrab K."/>
            <person name="Sutthacheep M."/>
            <person name="Yeemin T."/>
            <person name="Harunari E."/>
            <person name="Igarashi Y."/>
            <person name="Kanchanasin P."/>
            <person name="Tanasupawat S."/>
            <person name="Phongsopitanun W."/>
        </authorList>
    </citation>
    <scope>NUCLEOTIDE SEQUENCE [LARGE SCALE GENOMIC DNA]</scope>
    <source>
        <strain evidence="9 10">J2-2</strain>
    </source>
</reference>
<dbReference type="EMBL" id="JAHBAY010000009">
    <property type="protein sequence ID" value="MBT0771695.1"/>
    <property type="molecule type" value="Genomic_DNA"/>
</dbReference>
<feature type="transmembrane region" description="Helical" evidence="7">
    <location>
        <begin position="148"/>
        <end position="176"/>
    </location>
</feature>
<dbReference type="RefSeq" id="WP_214158058.1">
    <property type="nucleotide sequence ID" value="NZ_JAHBAY010000009.1"/>
</dbReference>
<gene>
    <name evidence="9" type="ORF">KIH74_22335</name>
</gene>
<accession>A0ABS5TKR6</accession>
<proteinExistence type="inferred from homology"/>
<dbReference type="CDD" id="cd06261">
    <property type="entry name" value="TM_PBP2"/>
    <property type="match status" value="1"/>
</dbReference>
<evidence type="ECO:0000256" key="5">
    <source>
        <dbReference type="ARBA" id="ARBA00022989"/>
    </source>
</evidence>
<dbReference type="SUPFAM" id="SSF161098">
    <property type="entry name" value="MetI-like"/>
    <property type="match status" value="1"/>
</dbReference>
<dbReference type="PANTHER" id="PTHR43386">
    <property type="entry name" value="OLIGOPEPTIDE TRANSPORT SYSTEM PERMEASE PROTEIN APPC"/>
    <property type="match status" value="1"/>
</dbReference>
<comment type="similarity">
    <text evidence="7">Belongs to the binding-protein-dependent transport system permease family.</text>
</comment>
<feature type="transmembrane region" description="Helical" evidence="7">
    <location>
        <begin position="182"/>
        <end position="206"/>
    </location>
</feature>
<feature type="transmembrane region" description="Helical" evidence="7">
    <location>
        <begin position="470"/>
        <end position="487"/>
    </location>
</feature>
<protein>
    <submittedName>
        <fullName evidence="9">ABC transporter permease subunit</fullName>
    </submittedName>
</protein>
<keyword evidence="5 7" id="KW-1133">Transmembrane helix</keyword>
<dbReference type="PANTHER" id="PTHR43386:SF1">
    <property type="entry name" value="D,D-DIPEPTIDE TRANSPORT SYSTEM PERMEASE PROTEIN DDPC-RELATED"/>
    <property type="match status" value="1"/>
</dbReference>
<organism evidence="9 10">
    <name type="scientific">Kineosporia corallincola</name>
    <dbReference type="NCBI Taxonomy" id="2835133"/>
    <lineage>
        <taxon>Bacteria</taxon>
        <taxon>Bacillati</taxon>
        <taxon>Actinomycetota</taxon>
        <taxon>Actinomycetes</taxon>
        <taxon>Kineosporiales</taxon>
        <taxon>Kineosporiaceae</taxon>
        <taxon>Kineosporia</taxon>
    </lineage>
</organism>
<keyword evidence="4 7" id="KW-0812">Transmembrane</keyword>
<keyword evidence="6 7" id="KW-0472">Membrane</keyword>
<feature type="transmembrane region" description="Helical" evidence="7">
    <location>
        <begin position="405"/>
        <end position="433"/>
    </location>
</feature>
<keyword evidence="3" id="KW-1003">Cell membrane</keyword>
<name>A0ABS5TKR6_9ACTN</name>
<sequence length="602" mass="60073">MGHNRWWGTPLRTGGTFLALLLAVAALPWLRGEDPAATVLRVRFRARGDDPEAVAALRRELDLPSSPLAGVLTWVRDALHGDLGTGWVSGQPVGGLVGPALVTSLTLAGTALLVAVLVAGSLLTPAIRQGTSGAGDRRTVRARWARLLSGQVPAALAALPEVVVAVAGVLLFAVTWRLLPVFGWNGVSSGVLPGLALGLPAGGLLARMLSATVEQTLTEPWVRAWRASGLDLRPMRRAVLRRVVAVGTPQAVVVGMSIVGSSVAVEKVFSIPGAGTLALDAVLAEDLPVVQAVLAGFVVTGLVAAALAAAVHRGLAVPDAERTVGAPAHLGAGRAGVDGGRRKPRLPPPGFLGPGLLLAVLAAGLLRDGTGTDLSARLAAPGAAHPLGADAVGHDQWGRLAEGTLLTVSLAAAISVAALVVGALVGTAAGLGGDVGRGGAMSGPGALDVLATVPSNLAGLLVAAALGPGLRGACLAVLLVAWIPLAVHARTLASEVRSAGYVRAAVLAGAGPGRLLRVHVLPAVLGPLLRHALVRLPAAALGIAGLSFLGLGADPDQPELGAMLAAGVGYLGAAPWLVLGPAGVLVVLAVLTSGGRGRDRSG</sequence>
<evidence type="ECO:0000256" key="2">
    <source>
        <dbReference type="ARBA" id="ARBA00022448"/>
    </source>
</evidence>
<feature type="transmembrane region" description="Helical" evidence="7">
    <location>
        <begin position="289"/>
        <end position="311"/>
    </location>
</feature>
<evidence type="ECO:0000313" key="9">
    <source>
        <dbReference type="EMBL" id="MBT0771695.1"/>
    </source>
</evidence>
<feature type="transmembrane region" description="Helical" evidence="7">
    <location>
        <begin position="532"/>
        <end position="553"/>
    </location>
</feature>
<feature type="domain" description="ABC transmembrane type-1" evidence="8">
    <location>
        <begin position="404"/>
        <end position="597"/>
    </location>
</feature>